<proteinExistence type="predicted"/>
<name>A0A4Y2TF59_ARAVE</name>
<dbReference type="OrthoDB" id="6600300at2759"/>
<sequence length="130" mass="14912">MENLRNRMKVDIVQTKKRDEKLVASPAFHVLTIFDENLVAVQRKLTKLYLNRPIQSDIEQVDNSSVLPLGNVERKHLLILLPEHIDAQIVQRFDDGNFTGLDRSWDIFPNGVPAPWMHSGTLSQDGVQRN</sequence>
<reference evidence="1 2" key="1">
    <citation type="journal article" date="2019" name="Sci. Rep.">
        <title>Orb-weaving spider Araneus ventricosus genome elucidates the spidroin gene catalogue.</title>
        <authorList>
            <person name="Kono N."/>
            <person name="Nakamura H."/>
            <person name="Ohtoshi R."/>
            <person name="Moran D.A.P."/>
            <person name="Shinohara A."/>
            <person name="Yoshida Y."/>
            <person name="Fujiwara M."/>
            <person name="Mori M."/>
            <person name="Tomita M."/>
            <person name="Arakawa K."/>
        </authorList>
    </citation>
    <scope>NUCLEOTIDE SEQUENCE [LARGE SCALE GENOMIC DNA]</scope>
</reference>
<gene>
    <name evidence="1" type="ORF">AVEN_156152_1</name>
</gene>
<dbReference type="Proteomes" id="UP000499080">
    <property type="component" value="Unassembled WGS sequence"/>
</dbReference>
<accession>A0A4Y2TF59</accession>
<dbReference type="EMBL" id="BGPR01028240">
    <property type="protein sequence ID" value="GBN99284.1"/>
    <property type="molecule type" value="Genomic_DNA"/>
</dbReference>
<comment type="caution">
    <text evidence="1">The sequence shown here is derived from an EMBL/GenBank/DDBJ whole genome shotgun (WGS) entry which is preliminary data.</text>
</comment>
<evidence type="ECO:0000313" key="2">
    <source>
        <dbReference type="Proteomes" id="UP000499080"/>
    </source>
</evidence>
<evidence type="ECO:0000313" key="1">
    <source>
        <dbReference type="EMBL" id="GBN99284.1"/>
    </source>
</evidence>
<organism evidence="1 2">
    <name type="scientific">Araneus ventricosus</name>
    <name type="common">Orbweaver spider</name>
    <name type="synonym">Epeira ventricosa</name>
    <dbReference type="NCBI Taxonomy" id="182803"/>
    <lineage>
        <taxon>Eukaryota</taxon>
        <taxon>Metazoa</taxon>
        <taxon>Ecdysozoa</taxon>
        <taxon>Arthropoda</taxon>
        <taxon>Chelicerata</taxon>
        <taxon>Arachnida</taxon>
        <taxon>Araneae</taxon>
        <taxon>Araneomorphae</taxon>
        <taxon>Entelegynae</taxon>
        <taxon>Araneoidea</taxon>
        <taxon>Araneidae</taxon>
        <taxon>Araneus</taxon>
    </lineage>
</organism>
<protein>
    <submittedName>
        <fullName evidence="1">Uncharacterized protein</fullName>
    </submittedName>
</protein>
<keyword evidence="2" id="KW-1185">Reference proteome</keyword>
<dbReference type="AlphaFoldDB" id="A0A4Y2TF59"/>